<dbReference type="GO" id="GO:0016740">
    <property type="term" value="F:transferase activity"/>
    <property type="evidence" value="ECO:0007669"/>
    <property type="project" value="UniProtKB-KW"/>
</dbReference>
<name>A0A841TVK3_9BACL</name>
<dbReference type="EMBL" id="JACJVR010000050">
    <property type="protein sequence ID" value="MBB6692215.1"/>
    <property type="molecule type" value="Genomic_DNA"/>
</dbReference>
<dbReference type="Proteomes" id="UP000553776">
    <property type="component" value="Unassembled WGS sequence"/>
</dbReference>
<proteinExistence type="predicted"/>
<keyword evidence="2" id="KW-1185">Reference proteome</keyword>
<evidence type="ECO:0000313" key="2">
    <source>
        <dbReference type="Proteomes" id="UP000553776"/>
    </source>
</evidence>
<keyword evidence="1" id="KW-0808">Transferase</keyword>
<dbReference type="AlphaFoldDB" id="A0A841TVK3"/>
<evidence type="ECO:0000313" key="1">
    <source>
        <dbReference type="EMBL" id="MBB6692215.1"/>
    </source>
</evidence>
<organism evidence="1 2">
    <name type="scientific">Cohnella xylanilytica</name>
    <dbReference type="NCBI Taxonomy" id="557555"/>
    <lineage>
        <taxon>Bacteria</taxon>
        <taxon>Bacillati</taxon>
        <taxon>Bacillota</taxon>
        <taxon>Bacilli</taxon>
        <taxon>Bacillales</taxon>
        <taxon>Paenibacillaceae</taxon>
        <taxon>Cohnella</taxon>
    </lineage>
</organism>
<dbReference type="Gene3D" id="3.40.50.720">
    <property type="entry name" value="NAD(P)-binding Rossmann-like Domain"/>
    <property type="match status" value="1"/>
</dbReference>
<dbReference type="SUPFAM" id="SSF53756">
    <property type="entry name" value="UDP-Glycosyltransferase/glycogen phosphorylase"/>
    <property type="match status" value="1"/>
</dbReference>
<comment type="caution">
    <text evidence="1">The sequence shown here is derived from an EMBL/GenBank/DDBJ whole genome shotgun (WGS) entry which is preliminary data.</text>
</comment>
<dbReference type="RefSeq" id="WP_185136205.1">
    <property type="nucleotide sequence ID" value="NZ_JACJVR010000050.1"/>
</dbReference>
<accession>A0A841TVK3</accession>
<sequence>MTSGTGIRSITFFYPSHVIGGTEFLFIRMAEALSDLGYIVYIIDYENGFLKTNCKNGKVNFIKYQESEKTLLDFDTHLISPLSFLRKVQHDLICCSDVRLFFWCIHPHNLLWTFHLWEYFKHLNSNAIHNLLKSIFPQSMAPTLNVIRYLHDNNGLAFMDYPNYQTNSRAFGFTATSPNYLPIPIISKKRQNVIQSKRGNFPIKIVWLGRLCVDKTPPLLKIMKDANRYAEKYGTPLDFYVIGDGEYRPQVEDLPLSPLVNRIMLGTLVREELDSCLVDVDIAFATGTSCLETAQLGIPSILIDPSFSPVPDNYRYTWLSNVEGYSLGNLVNEIDQFKGLSFSEVIDQYEDYGPQIGKDCYEYVQSNHTIGVVTEKLLHFLEHNAVEFIEFINLKDYKRIKQKNRFSNMLNHLFFKVEHGDFDLKEYLERIEETWNQKGCLRIAIYGGGEHTKRLLNKYDFPHSEIIGVIDSNENKWGKRLSQFSIMSIEDAFAKGTQLILISSRAFESTIYNEHKEACLKNGVELVRLYKDSVDDKEDSIFHSLYQEG</sequence>
<gene>
    <name evidence="1" type="ORF">H7B90_12460</name>
</gene>
<reference evidence="1 2" key="1">
    <citation type="submission" date="2020-08" db="EMBL/GenBank/DDBJ databases">
        <title>Cohnella phylogeny.</title>
        <authorList>
            <person name="Dunlap C."/>
        </authorList>
    </citation>
    <scope>NUCLEOTIDE SEQUENCE [LARGE SCALE GENOMIC DNA]</scope>
    <source>
        <strain evidence="1 2">DSM 25239</strain>
    </source>
</reference>
<protein>
    <submittedName>
        <fullName evidence="1">Glycosyltransferase</fullName>
    </submittedName>
</protein>